<sequence>MASPIMPRRFSRSSETGGEPTGSQLHPSRVVLPPVYSSGGFSDMFPRPPAGMYQKSDFGSDGGMLVGPGHPIFGPQLPAFPGGLPPGARFDPYAPPVVPGFEPN</sequence>
<dbReference type="GO" id="GO:0070628">
    <property type="term" value="F:proteasome binding"/>
    <property type="evidence" value="ECO:0007669"/>
    <property type="project" value="InterPro"/>
</dbReference>
<protein>
    <recommendedName>
        <fullName evidence="5">PI31 proteasome regulator C-terminal domain-containing protein</fullName>
    </recommendedName>
</protein>
<keyword evidence="7" id="KW-1185">Reference proteome</keyword>
<dbReference type="AlphaFoldDB" id="A0AAD5JFS4"/>
<feature type="domain" description="PI31 proteasome regulator C-terminal" evidence="5">
    <location>
        <begin position="47"/>
        <end position="95"/>
    </location>
</feature>
<dbReference type="Pfam" id="PF08577">
    <property type="entry name" value="PI31_Prot_C"/>
    <property type="match status" value="1"/>
</dbReference>
<dbReference type="EMBL" id="JAJSOW010000002">
    <property type="protein sequence ID" value="KAI9197695.1"/>
    <property type="molecule type" value="Genomic_DNA"/>
</dbReference>
<dbReference type="PANTHER" id="PTHR13266:SF1">
    <property type="entry name" value="PROTEASOME INHIBITOR PI31 SUBUNIT"/>
    <property type="match status" value="1"/>
</dbReference>
<keyword evidence="3" id="KW-0963">Cytoplasm</keyword>
<reference evidence="6 7" key="1">
    <citation type="journal article" date="2022" name="Plant J.">
        <title>Strategies of tolerance reflected in two North American maple genomes.</title>
        <authorList>
            <person name="McEvoy S.L."/>
            <person name="Sezen U.U."/>
            <person name="Trouern-Trend A."/>
            <person name="McMahon S.M."/>
            <person name="Schaberg P.G."/>
            <person name="Yang J."/>
            <person name="Wegrzyn J.L."/>
            <person name="Swenson N.G."/>
        </authorList>
    </citation>
    <scope>NUCLEOTIDE SEQUENCE [LARGE SCALE GENOMIC DNA]</scope>
    <source>
        <strain evidence="6">91603</strain>
    </source>
</reference>
<dbReference type="GO" id="GO:0043161">
    <property type="term" value="P:proteasome-mediated ubiquitin-dependent protein catabolic process"/>
    <property type="evidence" value="ECO:0007669"/>
    <property type="project" value="InterPro"/>
</dbReference>
<dbReference type="Proteomes" id="UP001064489">
    <property type="component" value="Chromosome 13"/>
</dbReference>
<comment type="caution">
    <text evidence="6">The sequence shown here is derived from an EMBL/GenBank/DDBJ whole genome shotgun (WGS) entry which is preliminary data.</text>
</comment>
<gene>
    <name evidence="6" type="ORF">LWI28_002679</name>
</gene>
<evidence type="ECO:0000256" key="3">
    <source>
        <dbReference type="ARBA" id="ARBA00022490"/>
    </source>
</evidence>
<evidence type="ECO:0000256" key="4">
    <source>
        <dbReference type="SAM" id="MobiDB-lite"/>
    </source>
</evidence>
<dbReference type="InterPro" id="IPR013886">
    <property type="entry name" value="PI31_Prot_C"/>
</dbReference>
<accession>A0AAD5JFS4</accession>
<comment type="similarity">
    <text evidence="2">Belongs to the proteasome inhibitor PI31 family.</text>
</comment>
<dbReference type="PANTHER" id="PTHR13266">
    <property type="entry name" value="PROTEASOME INHIBITOR"/>
    <property type="match status" value="1"/>
</dbReference>
<evidence type="ECO:0000256" key="1">
    <source>
        <dbReference type="ARBA" id="ARBA00004496"/>
    </source>
</evidence>
<name>A0AAD5JFS4_ACENE</name>
<proteinExistence type="inferred from homology"/>
<feature type="compositionally biased region" description="Polar residues" evidence="4">
    <location>
        <begin position="13"/>
        <end position="26"/>
    </location>
</feature>
<dbReference type="InterPro" id="IPR045128">
    <property type="entry name" value="PI31-like"/>
</dbReference>
<feature type="region of interest" description="Disordered" evidence="4">
    <location>
        <begin position="1"/>
        <end position="31"/>
    </location>
</feature>
<organism evidence="6 7">
    <name type="scientific">Acer negundo</name>
    <name type="common">Box elder</name>
    <dbReference type="NCBI Taxonomy" id="4023"/>
    <lineage>
        <taxon>Eukaryota</taxon>
        <taxon>Viridiplantae</taxon>
        <taxon>Streptophyta</taxon>
        <taxon>Embryophyta</taxon>
        <taxon>Tracheophyta</taxon>
        <taxon>Spermatophyta</taxon>
        <taxon>Magnoliopsida</taxon>
        <taxon>eudicotyledons</taxon>
        <taxon>Gunneridae</taxon>
        <taxon>Pentapetalae</taxon>
        <taxon>rosids</taxon>
        <taxon>malvids</taxon>
        <taxon>Sapindales</taxon>
        <taxon>Sapindaceae</taxon>
        <taxon>Hippocastanoideae</taxon>
        <taxon>Acereae</taxon>
        <taxon>Acer</taxon>
    </lineage>
</organism>
<evidence type="ECO:0000259" key="5">
    <source>
        <dbReference type="Pfam" id="PF08577"/>
    </source>
</evidence>
<evidence type="ECO:0000313" key="6">
    <source>
        <dbReference type="EMBL" id="KAI9197695.1"/>
    </source>
</evidence>
<evidence type="ECO:0000313" key="7">
    <source>
        <dbReference type="Proteomes" id="UP001064489"/>
    </source>
</evidence>
<comment type="subcellular location">
    <subcellularLocation>
        <location evidence="1">Cytoplasm</location>
    </subcellularLocation>
</comment>
<evidence type="ECO:0000256" key="2">
    <source>
        <dbReference type="ARBA" id="ARBA00006405"/>
    </source>
</evidence>
<dbReference type="GO" id="GO:0004866">
    <property type="term" value="F:endopeptidase inhibitor activity"/>
    <property type="evidence" value="ECO:0007669"/>
    <property type="project" value="InterPro"/>
</dbReference>